<evidence type="ECO:0000256" key="4">
    <source>
        <dbReference type="ARBA" id="ARBA00022553"/>
    </source>
</evidence>
<dbReference type="GO" id="GO:0005886">
    <property type="term" value="C:plasma membrane"/>
    <property type="evidence" value="ECO:0007669"/>
    <property type="project" value="TreeGrafter"/>
</dbReference>
<evidence type="ECO:0000256" key="9">
    <source>
        <dbReference type="ARBA" id="ARBA00023012"/>
    </source>
</evidence>
<dbReference type="InterPro" id="IPR004358">
    <property type="entry name" value="Sig_transdc_His_kin-like_C"/>
</dbReference>
<dbReference type="InterPro" id="IPR036097">
    <property type="entry name" value="HisK_dim/P_sf"/>
</dbReference>
<evidence type="ECO:0000256" key="6">
    <source>
        <dbReference type="ARBA" id="ARBA00022692"/>
    </source>
</evidence>
<dbReference type="InterPro" id="IPR005467">
    <property type="entry name" value="His_kinase_dom"/>
</dbReference>
<keyword evidence="8 11" id="KW-1133">Transmembrane helix</keyword>
<evidence type="ECO:0000313" key="15">
    <source>
        <dbReference type="Proteomes" id="UP000008130"/>
    </source>
</evidence>
<dbReference type="eggNOG" id="COG2205">
    <property type="taxonomic scope" value="Bacteria"/>
</dbReference>
<keyword evidence="9" id="KW-0902">Two-component regulatory system</keyword>
<sequence length="458" mass="49800">MRILSLRKRLFLLIIIPLIVVAGIAAVVRFVMAEQLARTVYDNTLLTVALTISRDVVMNEGDILAEQLLDSLTKALGDPVYYQVSGPGGRFFTGYSDPPPVPPGVEVGGGQPVFYDSVTDERPVRAVVLREFLAEPRFGGWVTVKVWQTVRQREALTRSLLAQSLTLMALLIATAALLVSVAISRGLRPLDDLREAVNRRSPDDLSPIRRPVPTEVRSLVAAMNSLFSRLAEAFALRERFISDAAHQLRNPVAAIQAQAEAATTAPDEASLRARVEVLATTARQTGRLTQQLLSIERIRGRSLLAKSDPVDLEALVKTVAGRHFERSVRRDIGIALDVRGAPRPIRGDDLLLEEALENLIDNAVVHGSSPGDEVLVVMDFRDQAAFITVCDQGPGIPAEDAPRIFERFYRSSVTASRGCGLGLAIAREAAEAHGGDLTLAPSTRGACFELRLPYPDPA</sequence>
<evidence type="ECO:0000256" key="1">
    <source>
        <dbReference type="ARBA" id="ARBA00000085"/>
    </source>
</evidence>
<organism evidence="14 15">
    <name type="scientific">Polymorphum gilvum (strain LMG 25793 / CGMCC 1.9160 / SL003B-26A1)</name>
    <dbReference type="NCBI Taxonomy" id="991905"/>
    <lineage>
        <taxon>Bacteria</taxon>
        <taxon>Pseudomonadati</taxon>
        <taxon>Pseudomonadota</taxon>
        <taxon>Alphaproteobacteria</taxon>
        <taxon>Rhodobacterales</taxon>
        <taxon>Paracoccaceae</taxon>
        <taxon>Polymorphum</taxon>
    </lineage>
</organism>
<protein>
    <recommendedName>
        <fullName evidence="3">histidine kinase</fullName>
        <ecNumber evidence="3">2.7.13.3</ecNumber>
    </recommendedName>
</protein>
<dbReference type="Pfam" id="PF00512">
    <property type="entry name" value="HisKA"/>
    <property type="match status" value="1"/>
</dbReference>
<dbReference type="InterPro" id="IPR036890">
    <property type="entry name" value="HATPase_C_sf"/>
</dbReference>
<dbReference type="CDD" id="cd00075">
    <property type="entry name" value="HATPase"/>
    <property type="match status" value="1"/>
</dbReference>
<keyword evidence="5" id="KW-0808">Transferase</keyword>
<evidence type="ECO:0000256" key="5">
    <source>
        <dbReference type="ARBA" id="ARBA00022679"/>
    </source>
</evidence>
<dbReference type="SMART" id="SM00387">
    <property type="entry name" value="HATPase_c"/>
    <property type="match status" value="1"/>
</dbReference>
<dbReference type="AlphaFoldDB" id="F2J3Y9"/>
<evidence type="ECO:0000256" key="3">
    <source>
        <dbReference type="ARBA" id="ARBA00012438"/>
    </source>
</evidence>
<dbReference type="SUPFAM" id="SSF55874">
    <property type="entry name" value="ATPase domain of HSP90 chaperone/DNA topoisomerase II/histidine kinase"/>
    <property type="match status" value="1"/>
</dbReference>
<gene>
    <name evidence="14" type="ordered locus">SL003B_0538</name>
</gene>
<dbReference type="EMBL" id="CP002568">
    <property type="protein sequence ID" value="ADZ68971.1"/>
    <property type="molecule type" value="Genomic_DNA"/>
</dbReference>
<dbReference type="InterPro" id="IPR013727">
    <property type="entry name" value="2CSK_N"/>
</dbReference>
<dbReference type="Pfam" id="PF08521">
    <property type="entry name" value="2CSK_N"/>
    <property type="match status" value="1"/>
</dbReference>
<feature type="transmembrane region" description="Helical" evidence="11">
    <location>
        <begin position="160"/>
        <end position="184"/>
    </location>
</feature>
<feature type="domain" description="HAMP" evidence="13">
    <location>
        <begin position="184"/>
        <end position="235"/>
    </location>
</feature>
<feature type="domain" description="Histidine kinase" evidence="12">
    <location>
        <begin position="243"/>
        <end position="456"/>
    </location>
</feature>
<evidence type="ECO:0000259" key="13">
    <source>
        <dbReference type="PROSITE" id="PS50885"/>
    </source>
</evidence>
<dbReference type="EC" id="2.7.13.3" evidence="3"/>
<dbReference type="RefSeq" id="WP_013651295.1">
    <property type="nucleotide sequence ID" value="NC_015259.1"/>
</dbReference>
<dbReference type="PROSITE" id="PS50885">
    <property type="entry name" value="HAMP"/>
    <property type="match status" value="1"/>
</dbReference>
<dbReference type="SUPFAM" id="SSF47384">
    <property type="entry name" value="Homodimeric domain of signal transducing histidine kinase"/>
    <property type="match status" value="1"/>
</dbReference>
<evidence type="ECO:0000256" key="7">
    <source>
        <dbReference type="ARBA" id="ARBA00022777"/>
    </source>
</evidence>
<dbReference type="InterPro" id="IPR003594">
    <property type="entry name" value="HATPase_dom"/>
</dbReference>
<dbReference type="InterPro" id="IPR003660">
    <property type="entry name" value="HAMP_dom"/>
</dbReference>
<accession>F2J3Y9</accession>
<keyword evidence="10 11" id="KW-0472">Membrane</keyword>
<dbReference type="PROSITE" id="PS50109">
    <property type="entry name" value="HIS_KIN"/>
    <property type="match status" value="1"/>
</dbReference>
<evidence type="ECO:0000259" key="12">
    <source>
        <dbReference type="PROSITE" id="PS50109"/>
    </source>
</evidence>
<dbReference type="Gene3D" id="3.30.565.10">
    <property type="entry name" value="Histidine kinase-like ATPase, C-terminal domain"/>
    <property type="match status" value="1"/>
</dbReference>
<dbReference type="PANTHER" id="PTHR45436:SF1">
    <property type="entry name" value="SENSOR PROTEIN QSEC"/>
    <property type="match status" value="1"/>
</dbReference>
<evidence type="ECO:0000256" key="8">
    <source>
        <dbReference type="ARBA" id="ARBA00022989"/>
    </source>
</evidence>
<reference evidence="14 15" key="1">
    <citation type="journal article" date="2011" name="J. Bacteriol.">
        <title>Complete genome sequence of Polymorphum gilvum SL003B-26A1T, a crude oil-degrading bacterium from oil-polluted saline soil.</title>
        <authorList>
            <person name="Li S.G."/>
            <person name="Tang Y.Q."/>
            <person name="Nie Y."/>
            <person name="Cai M."/>
            <person name="Wu X.L."/>
        </authorList>
    </citation>
    <scope>NUCLEOTIDE SEQUENCE [LARGE SCALE GENOMIC DNA]</scope>
    <source>
        <strain evidence="15">LMG 25793 / CGMCC 1.9160 / SL003B-26A1</strain>
    </source>
</reference>
<dbReference type="Gene3D" id="1.10.287.130">
    <property type="match status" value="1"/>
</dbReference>
<evidence type="ECO:0000313" key="14">
    <source>
        <dbReference type="EMBL" id="ADZ68971.1"/>
    </source>
</evidence>
<dbReference type="STRING" id="991905.SL003B_0538"/>
<evidence type="ECO:0000256" key="11">
    <source>
        <dbReference type="SAM" id="Phobius"/>
    </source>
</evidence>
<keyword evidence="7" id="KW-0418">Kinase</keyword>
<dbReference type="OrthoDB" id="913606at2"/>
<dbReference type="SMART" id="SM00388">
    <property type="entry name" value="HisKA"/>
    <property type="match status" value="1"/>
</dbReference>
<dbReference type="Pfam" id="PF02518">
    <property type="entry name" value="HATPase_c"/>
    <property type="match status" value="1"/>
</dbReference>
<dbReference type="KEGG" id="pgv:SL003B_0538"/>
<keyword evidence="6 11" id="KW-0812">Transmembrane</keyword>
<keyword evidence="15" id="KW-1185">Reference proteome</keyword>
<evidence type="ECO:0000256" key="2">
    <source>
        <dbReference type="ARBA" id="ARBA00004370"/>
    </source>
</evidence>
<dbReference type="PRINTS" id="PR00344">
    <property type="entry name" value="BCTRLSENSOR"/>
</dbReference>
<keyword evidence="4" id="KW-0597">Phosphoprotein</keyword>
<dbReference type="InterPro" id="IPR050428">
    <property type="entry name" value="TCS_sensor_his_kinase"/>
</dbReference>
<dbReference type="Proteomes" id="UP000008130">
    <property type="component" value="Chromosome"/>
</dbReference>
<dbReference type="InterPro" id="IPR003661">
    <property type="entry name" value="HisK_dim/P_dom"/>
</dbReference>
<dbReference type="HOGENOM" id="CLU_000445_89_37_5"/>
<name>F2J3Y9_POLGS</name>
<comment type="catalytic activity">
    <reaction evidence="1">
        <text>ATP + protein L-histidine = ADP + protein N-phospho-L-histidine.</text>
        <dbReference type="EC" id="2.7.13.3"/>
    </reaction>
</comment>
<dbReference type="GO" id="GO:0000155">
    <property type="term" value="F:phosphorelay sensor kinase activity"/>
    <property type="evidence" value="ECO:0007669"/>
    <property type="project" value="InterPro"/>
</dbReference>
<evidence type="ECO:0000256" key="10">
    <source>
        <dbReference type="ARBA" id="ARBA00023136"/>
    </source>
</evidence>
<dbReference type="PANTHER" id="PTHR45436">
    <property type="entry name" value="SENSOR HISTIDINE KINASE YKOH"/>
    <property type="match status" value="1"/>
</dbReference>
<comment type="subcellular location">
    <subcellularLocation>
        <location evidence="2">Membrane</location>
    </subcellularLocation>
</comment>
<proteinExistence type="predicted"/>